<dbReference type="GO" id="GO:0003824">
    <property type="term" value="F:catalytic activity"/>
    <property type="evidence" value="ECO:0007669"/>
    <property type="project" value="UniProtKB-ARBA"/>
</dbReference>
<keyword evidence="7" id="KW-1185">Reference proteome</keyword>
<gene>
    <name evidence="6" type="ORF">FLL45_19890</name>
</gene>
<keyword evidence="2" id="KW-0472">Membrane</keyword>
<dbReference type="SMART" id="SM00304">
    <property type="entry name" value="HAMP"/>
    <property type="match status" value="1"/>
</dbReference>
<dbReference type="RefSeq" id="WP_142943817.1">
    <property type="nucleotide sequence ID" value="NZ_VIKR01000006.1"/>
</dbReference>
<dbReference type="SMART" id="SM00267">
    <property type="entry name" value="GGDEF"/>
    <property type="match status" value="1"/>
</dbReference>
<dbReference type="CDD" id="cd01948">
    <property type="entry name" value="EAL"/>
    <property type="match status" value="1"/>
</dbReference>
<organism evidence="6 7">
    <name type="scientific">Aliikangiella marina</name>
    <dbReference type="NCBI Taxonomy" id="1712262"/>
    <lineage>
        <taxon>Bacteria</taxon>
        <taxon>Pseudomonadati</taxon>
        <taxon>Pseudomonadota</taxon>
        <taxon>Gammaproteobacteria</taxon>
        <taxon>Oceanospirillales</taxon>
        <taxon>Pleioneaceae</taxon>
        <taxon>Aliikangiella</taxon>
    </lineage>
</organism>
<dbReference type="Pfam" id="PF00990">
    <property type="entry name" value="GGDEF"/>
    <property type="match status" value="1"/>
</dbReference>
<dbReference type="SUPFAM" id="SSF141868">
    <property type="entry name" value="EAL domain-like"/>
    <property type="match status" value="1"/>
</dbReference>
<evidence type="ECO:0000256" key="1">
    <source>
        <dbReference type="ARBA" id="ARBA00001946"/>
    </source>
</evidence>
<reference evidence="6 7" key="1">
    <citation type="submission" date="2019-06" db="EMBL/GenBank/DDBJ databases">
        <title>Draft genome of Aliikangiella marina GYP-15.</title>
        <authorList>
            <person name="Wang G."/>
        </authorList>
    </citation>
    <scope>NUCLEOTIDE SEQUENCE [LARGE SCALE GENOMIC DNA]</scope>
    <source>
        <strain evidence="6 7">GYP-15</strain>
    </source>
</reference>
<dbReference type="CDD" id="cd06225">
    <property type="entry name" value="HAMP"/>
    <property type="match status" value="1"/>
</dbReference>
<dbReference type="GO" id="GO:0016020">
    <property type="term" value="C:membrane"/>
    <property type="evidence" value="ECO:0007669"/>
    <property type="project" value="InterPro"/>
</dbReference>
<name>A0A545T2I4_9GAMM</name>
<proteinExistence type="predicted"/>
<dbReference type="Proteomes" id="UP000317839">
    <property type="component" value="Unassembled WGS sequence"/>
</dbReference>
<dbReference type="Gene3D" id="3.20.20.450">
    <property type="entry name" value="EAL domain"/>
    <property type="match status" value="1"/>
</dbReference>
<dbReference type="SMART" id="SM00052">
    <property type="entry name" value="EAL"/>
    <property type="match status" value="1"/>
</dbReference>
<comment type="cofactor">
    <cofactor evidence="1">
        <name>Mg(2+)</name>
        <dbReference type="ChEBI" id="CHEBI:18420"/>
    </cofactor>
</comment>
<dbReference type="InterPro" id="IPR000160">
    <property type="entry name" value="GGDEF_dom"/>
</dbReference>
<dbReference type="FunFam" id="3.30.70.270:FF:000001">
    <property type="entry name" value="Diguanylate cyclase domain protein"/>
    <property type="match status" value="1"/>
</dbReference>
<dbReference type="InterPro" id="IPR052155">
    <property type="entry name" value="Biofilm_reg_signaling"/>
</dbReference>
<dbReference type="InterPro" id="IPR043128">
    <property type="entry name" value="Rev_trsase/Diguanyl_cyclase"/>
</dbReference>
<keyword evidence="2" id="KW-0812">Transmembrane</keyword>
<comment type="caution">
    <text evidence="6">The sequence shown here is derived from an EMBL/GenBank/DDBJ whole genome shotgun (WGS) entry which is preliminary data.</text>
</comment>
<feature type="domain" description="GGDEF" evidence="5">
    <location>
        <begin position="272"/>
        <end position="405"/>
    </location>
</feature>
<evidence type="ECO:0000259" key="5">
    <source>
        <dbReference type="PROSITE" id="PS50887"/>
    </source>
</evidence>
<dbReference type="PROSITE" id="PS50887">
    <property type="entry name" value="GGDEF"/>
    <property type="match status" value="1"/>
</dbReference>
<feature type="transmembrane region" description="Helical" evidence="2">
    <location>
        <begin position="142"/>
        <end position="163"/>
    </location>
</feature>
<dbReference type="Gene3D" id="6.10.340.10">
    <property type="match status" value="1"/>
</dbReference>
<dbReference type="InterPro" id="IPR003660">
    <property type="entry name" value="HAMP_dom"/>
</dbReference>
<dbReference type="SUPFAM" id="SSF55073">
    <property type="entry name" value="Nucleotide cyclase"/>
    <property type="match status" value="1"/>
</dbReference>
<evidence type="ECO:0000256" key="2">
    <source>
        <dbReference type="SAM" id="Phobius"/>
    </source>
</evidence>
<feature type="domain" description="HAMP" evidence="4">
    <location>
        <begin position="165"/>
        <end position="218"/>
    </location>
</feature>
<dbReference type="NCBIfam" id="TIGR00254">
    <property type="entry name" value="GGDEF"/>
    <property type="match status" value="1"/>
</dbReference>
<keyword evidence="2" id="KW-1133">Transmembrane helix</keyword>
<dbReference type="CDD" id="cd01949">
    <property type="entry name" value="GGDEF"/>
    <property type="match status" value="1"/>
</dbReference>
<dbReference type="PANTHER" id="PTHR44757">
    <property type="entry name" value="DIGUANYLATE CYCLASE DGCP"/>
    <property type="match status" value="1"/>
</dbReference>
<protein>
    <submittedName>
        <fullName evidence="6">EAL domain-containing protein</fullName>
    </submittedName>
</protein>
<feature type="domain" description="EAL" evidence="3">
    <location>
        <begin position="414"/>
        <end position="668"/>
    </location>
</feature>
<dbReference type="EMBL" id="VIKR01000006">
    <property type="protein sequence ID" value="TQV71419.1"/>
    <property type="molecule type" value="Genomic_DNA"/>
</dbReference>
<dbReference type="InterPro" id="IPR035919">
    <property type="entry name" value="EAL_sf"/>
</dbReference>
<evidence type="ECO:0000313" key="6">
    <source>
        <dbReference type="EMBL" id="TQV71419.1"/>
    </source>
</evidence>
<dbReference type="InterPro" id="IPR029787">
    <property type="entry name" value="Nucleotide_cyclase"/>
</dbReference>
<evidence type="ECO:0000259" key="3">
    <source>
        <dbReference type="PROSITE" id="PS50883"/>
    </source>
</evidence>
<dbReference type="PROSITE" id="PS50883">
    <property type="entry name" value="EAL"/>
    <property type="match status" value="1"/>
</dbReference>
<dbReference type="PROSITE" id="PS50885">
    <property type="entry name" value="HAMP"/>
    <property type="match status" value="1"/>
</dbReference>
<dbReference type="Pfam" id="PF00672">
    <property type="entry name" value="HAMP"/>
    <property type="match status" value="1"/>
</dbReference>
<dbReference type="Gene3D" id="3.30.70.270">
    <property type="match status" value="1"/>
</dbReference>
<dbReference type="PANTHER" id="PTHR44757:SF2">
    <property type="entry name" value="BIOFILM ARCHITECTURE MAINTENANCE PROTEIN MBAA"/>
    <property type="match status" value="1"/>
</dbReference>
<accession>A0A545T2I4</accession>
<dbReference type="Pfam" id="PF00563">
    <property type="entry name" value="EAL"/>
    <property type="match status" value="1"/>
</dbReference>
<dbReference type="OrthoDB" id="9804951at2"/>
<sequence>MMATIVAITLIMIALFFFFGVNQDLESRLLNQAKTDSKLLAYEFSQSVEDKDVNLANRQAFSLELIPSVKESAIFLANGSLLGFYSRIPGAPIPEVNFQQSEILTDSELILIQPIISQQNTIGYLYVRHDLEKLLAAENKNFIYIGSIFLASLLVAILMAGLFQKVLTYPIRRMVRHINLIYNSNNFEKRLKPIRDDELGRLTLEFNQMLEAVQERENELTMQSKQLQRLVEVRTEQLYQKAHFDSLTGLPNRYLLVDRLHQAISKSSRSKSNLALLFLDLDRFKIINDNLGHQNGDLLLKEVAKRLSNLSRDGDTVARLGGDEFVFLLENLNQPKDAARTANRILESFKTPFQLQDHILHVSTSIGISIYPDNGTDDKILLKNADISMYHAKEKGPGHFSFYSKEMNESSLERLAIESNLRTAVENDEFYLTYQPQMRLKDDSFKNVEALLRWSNPTLGEISPGIFVPISEETGMVNQIDLWVISEVCKQIRLWKEQGLDDITVAINVSAGHLISDTLLEHLKQEIIINKINAKQIEIEITEAVFVEHTERTVKTLEEIKKLGAKIAIDDFGTGYSSLQYIQDFPADTLKLDGMFIRNLANKKSSQGIVRSTIILAHSLGLEIVSECVEDDFQLQFLRDHKCDLVQGYMLSKPLNPQQVLKLCREPVVE</sequence>
<dbReference type="InterPro" id="IPR001633">
    <property type="entry name" value="EAL_dom"/>
</dbReference>
<evidence type="ECO:0000313" key="7">
    <source>
        <dbReference type="Proteomes" id="UP000317839"/>
    </source>
</evidence>
<dbReference type="GO" id="GO:0007165">
    <property type="term" value="P:signal transduction"/>
    <property type="evidence" value="ECO:0007669"/>
    <property type="project" value="InterPro"/>
</dbReference>
<dbReference type="AlphaFoldDB" id="A0A545T2I4"/>
<evidence type="ECO:0000259" key="4">
    <source>
        <dbReference type="PROSITE" id="PS50885"/>
    </source>
</evidence>